<reference evidence="2" key="1">
    <citation type="journal article" date="2005" name="Nature">
        <title>The map-based sequence of the rice genome.</title>
        <authorList>
            <consortium name="International rice genome sequencing project (IRGSP)"/>
            <person name="Matsumoto T."/>
            <person name="Wu J."/>
            <person name="Kanamori H."/>
            <person name="Katayose Y."/>
            <person name="Fujisawa M."/>
            <person name="Namiki N."/>
            <person name="Mizuno H."/>
            <person name="Yamamoto K."/>
            <person name="Antonio B.A."/>
            <person name="Baba T."/>
            <person name="Sakata K."/>
            <person name="Nagamura Y."/>
            <person name="Aoki H."/>
            <person name="Arikawa K."/>
            <person name="Arita K."/>
            <person name="Bito T."/>
            <person name="Chiden Y."/>
            <person name="Fujitsuka N."/>
            <person name="Fukunaka R."/>
            <person name="Hamada M."/>
            <person name="Harada C."/>
            <person name="Hayashi A."/>
            <person name="Hijishita S."/>
            <person name="Honda M."/>
            <person name="Hosokawa S."/>
            <person name="Ichikawa Y."/>
            <person name="Idonuma A."/>
            <person name="Iijima M."/>
            <person name="Ikeda M."/>
            <person name="Ikeno M."/>
            <person name="Ito K."/>
            <person name="Ito S."/>
            <person name="Ito T."/>
            <person name="Ito Y."/>
            <person name="Ito Y."/>
            <person name="Iwabuchi A."/>
            <person name="Kamiya K."/>
            <person name="Karasawa W."/>
            <person name="Kurita K."/>
            <person name="Katagiri S."/>
            <person name="Kikuta A."/>
            <person name="Kobayashi H."/>
            <person name="Kobayashi N."/>
            <person name="Machita K."/>
            <person name="Maehara T."/>
            <person name="Masukawa M."/>
            <person name="Mizubayashi T."/>
            <person name="Mukai Y."/>
            <person name="Nagasaki H."/>
            <person name="Nagata Y."/>
            <person name="Naito S."/>
            <person name="Nakashima M."/>
            <person name="Nakama Y."/>
            <person name="Nakamichi Y."/>
            <person name="Nakamura M."/>
            <person name="Meguro A."/>
            <person name="Negishi M."/>
            <person name="Ohta I."/>
            <person name="Ohta T."/>
            <person name="Okamoto M."/>
            <person name="Ono N."/>
            <person name="Saji S."/>
            <person name="Sakaguchi M."/>
            <person name="Sakai K."/>
            <person name="Shibata M."/>
            <person name="Shimokawa T."/>
            <person name="Song J."/>
            <person name="Takazaki Y."/>
            <person name="Terasawa K."/>
            <person name="Tsugane M."/>
            <person name="Tsuji K."/>
            <person name="Ueda S."/>
            <person name="Waki K."/>
            <person name="Yamagata H."/>
            <person name="Yamamoto M."/>
            <person name="Yamamoto S."/>
            <person name="Yamane H."/>
            <person name="Yoshiki S."/>
            <person name="Yoshihara R."/>
            <person name="Yukawa K."/>
            <person name="Zhong H."/>
            <person name="Yano M."/>
            <person name="Yuan Q."/>
            <person name="Ouyang S."/>
            <person name="Liu J."/>
            <person name="Jones K.M."/>
            <person name="Gansberger K."/>
            <person name="Moffat K."/>
            <person name="Hill J."/>
            <person name="Bera J."/>
            <person name="Fadrosh D."/>
            <person name="Jin S."/>
            <person name="Johri S."/>
            <person name="Kim M."/>
            <person name="Overton L."/>
            <person name="Reardon M."/>
            <person name="Tsitrin T."/>
            <person name="Vuong H."/>
            <person name="Weaver B."/>
            <person name="Ciecko A."/>
            <person name="Tallon L."/>
            <person name="Jackson J."/>
            <person name="Pai G."/>
            <person name="Aken S.V."/>
            <person name="Utterback T."/>
            <person name="Reidmuller S."/>
            <person name="Feldblyum T."/>
            <person name="Hsiao J."/>
            <person name="Zismann V."/>
            <person name="Iobst S."/>
            <person name="de Vazeille A.R."/>
            <person name="Buell C.R."/>
            <person name="Ying K."/>
            <person name="Li Y."/>
            <person name="Lu T."/>
            <person name="Huang Y."/>
            <person name="Zhao Q."/>
            <person name="Feng Q."/>
            <person name="Zhang L."/>
            <person name="Zhu J."/>
            <person name="Weng Q."/>
            <person name="Mu J."/>
            <person name="Lu Y."/>
            <person name="Fan D."/>
            <person name="Liu Y."/>
            <person name="Guan J."/>
            <person name="Zhang Y."/>
            <person name="Yu S."/>
            <person name="Liu X."/>
            <person name="Zhang Y."/>
            <person name="Hong G."/>
            <person name="Han B."/>
            <person name="Choisne N."/>
            <person name="Demange N."/>
            <person name="Orjeda G."/>
            <person name="Samain S."/>
            <person name="Cattolico L."/>
            <person name="Pelletier E."/>
            <person name="Couloux A."/>
            <person name="Segurens B."/>
            <person name="Wincker P."/>
            <person name="D'Hont A."/>
            <person name="Scarpelli C."/>
            <person name="Weissenbach J."/>
            <person name="Salanoubat M."/>
            <person name="Quetier F."/>
            <person name="Yu Y."/>
            <person name="Kim H.R."/>
            <person name="Rambo T."/>
            <person name="Currie J."/>
            <person name="Collura K."/>
            <person name="Luo M."/>
            <person name="Yang T."/>
            <person name="Ammiraju J.S.S."/>
            <person name="Engler F."/>
            <person name="Soderlund C."/>
            <person name="Wing R.A."/>
            <person name="Palmer L.E."/>
            <person name="de la Bastide M."/>
            <person name="Spiegel L."/>
            <person name="Nascimento L."/>
            <person name="Zutavern T."/>
            <person name="O'Shaughnessy A."/>
            <person name="Dike S."/>
            <person name="Dedhia N."/>
            <person name="Preston R."/>
            <person name="Balija V."/>
            <person name="McCombie W.R."/>
            <person name="Chow T."/>
            <person name="Chen H."/>
            <person name="Chung M."/>
            <person name="Chen C."/>
            <person name="Shaw J."/>
            <person name="Wu H."/>
            <person name="Hsiao K."/>
            <person name="Chao Y."/>
            <person name="Chu M."/>
            <person name="Cheng C."/>
            <person name="Hour A."/>
            <person name="Lee P."/>
            <person name="Lin S."/>
            <person name="Lin Y."/>
            <person name="Liou J."/>
            <person name="Liu S."/>
            <person name="Hsing Y."/>
            <person name="Raghuvanshi S."/>
            <person name="Mohanty A."/>
            <person name="Bharti A.K."/>
            <person name="Gaur A."/>
            <person name="Gupta V."/>
            <person name="Kumar D."/>
            <person name="Ravi V."/>
            <person name="Vij S."/>
            <person name="Kapur A."/>
            <person name="Khurana P."/>
            <person name="Khurana P."/>
            <person name="Khurana J.P."/>
            <person name="Tyagi A.K."/>
            <person name="Gaikwad K."/>
            <person name="Singh A."/>
            <person name="Dalal V."/>
            <person name="Srivastava S."/>
            <person name="Dixit A."/>
            <person name="Pal A.K."/>
            <person name="Ghazi I.A."/>
            <person name="Yadav M."/>
            <person name="Pandit A."/>
            <person name="Bhargava A."/>
            <person name="Sureshbabu K."/>
            <person name="Batra K."/>
            <person name="Sharma T.R."/>
            <person name="Mohapatra T."/>
            <person name="Singh N.K."/>
            <person name="Messing J."/>
            <person name="Nelson A.B."/>
            <person name="Fuks G."/>
            <person name="Kavchok S."/>
            <person name="Keizer G."/>
            <person name="Linton E."/>
            <person name="Llaca V."/>
            <person name="Song R."/>
            <person name="Tanyolac B."/>
            <person name="Young S."/>
            <person name="Ho-Il K."/>
            <person name="Hahn J.H."/>
            <person name="Sangsakoo G."/>
            <person name="Vanavichit A."/>
            <person name="de Mattos Luiz.A.T."/>
            <person name="Zimmer P.D."/>
            <person name="Malone G."/>
            <person name="Dellagostin O."/>
            <person name="de Oliveira A.C."/>
            <person name="Bevan M."/>
            <person name="Bancroft I."/>
            <person name="Minx P."/>
            <person name="Cordum H."/>
            <person name="Wilson R."/>
            <person name="Cheng Z."/>
            <person name="Jin W."/>
            <person name="Jiang J."/>
            <person name="Leong S.A."/>
            <person name="Iwama H."/>
            <person name="Gojobori T."/>
            <person name="Itoh T."/>
            <person name="Niimura Y."/>
            <person name="Fujii Y."/>
            <person name="Habara T."/>
            <person name="Sakai H."/>
            <person name="Sato Y."/>
            <person name="Wilson G."/>
            <person name="Kumar K."/>
            <person name="McCouch S."/>
            <person name="Juretic N."/>
            <person name="Hoen D."/>
            <person name="Wright S."/>
            <person name="Bruskiewich R."/>
            <person name="Bureau T."/>
            <person name="Miyao A."/>
            <person name="Hirochika H."/>
            <person name="Nishikawa T."/>
            <person name="Kadowaki K."/>
            <person name="Sugiura M."/>
            <person name="Burr B."/>
            <person name="Sasaki T."/>
        </authorList>
    </citation>
    <scope>NUCLEOTIDE SEQUENCE [LARGE SCALE GENOMIC DNA]</scope>
    <source>
        <strain evidence="2">cv. Nipponbare</strain>
    </source>
</reference>
<dbReference type="Gramene" id="Os01t0545550-00">
    <property type="protein sequence ID" value="Os01t0545550-00"/>
    <property type="gene ID" value="Os01g0545550"/>
</dbReference>
<evidence type="ECO:0000313" key="2">
    <source>
        <dbReference type="Proteomes" id="UP000059680"/>
    </source>
</evidence>
<feature type="non-terminal residue" evidence="1">
    <location>
        <position position="136"/>
    </location>
</feature>
<reference evidence="1 2" key="2">
    <citation type="journal article" date="2013" name="Plant Cell Physiol.">
        <title>Rice Annotation Project Database (RAP-DB): an integrative and interactive database for rice genomics.</title>
        <authorList>
            <person name="Sakai H."/>
            <person name="Lee S.S."/>
            <person name="Tanaka T."/>
            <person name="Numa H."/>
            <person name="Kim J."/>
            <person name="Kawahara Y."/>
            <person name="Wakimoto H."/>
            <person name="Yang C.C."/>
            <person name="Iwamoto M."/>
            <person name="Abe T."/>
            <person name="Yamada Y."/>
            <person name="Muto A."/>
            <person name="Inokuchi H."/>
            <person name="Ikemura T."/>
            <person name="Matsumoto T."/>
            <person name="Sasaki T."/>
            <person name="Itoh T."/>
        </authorList>
    </citation>
    <scope>NUCLEOTIDE SEQUENCE [LARGE SCALE GENOMIC DNA]</scope>
    <source>
        <strain evidence="2">cv. Nipponbare</strain>
    </source>
</reference>
<accession>A0A0P0V3R4</accession>
<proteinExistence type="predicted"/>
<organism evidence="1 2">
    <name type="scientific">Oryza sativa subsp. japonica</name>
    <name type="common">Rice</name>
    <dbReference type="NCBI Taxonomy" id="39947"/>
    <lineage>
        <taxon>Eukaryota</taxon>
        <taxon>Viridiplantae</taxon>
        <taxon>Streptophyta</taxon>
        <taxon>Embryophyta</taxon>
        <taxon>Tracheophyta</taxon>
        <taxon>Spermatophyta</taxon>
        <taxon>Magnoliopsida</taxon>
        <taxon>Liliopsida</taxon>
        <taxon>Poales</taxon>
        <taxon>Poaceae</taxon>
        <taxon>BOP clade</taxon>
        <taxon>Oryzoideae</taxon>
        <taxon>Oryzeae</taxon>
        <taxon>Oryzinae</taxon>
        <taxon>Oryza</taxon>
        <taxon>Oryza sativa</taxon>
    </lineage>
</organism>
<dbReference type="AlphaFoldDB" id="A0A0P0V3R4"/>
<dbReference type="InParanoid" id="A0A0P0V3R4"/>
<reference evidence="1 2" key="3">
    <citation type="journal article" date="2013" name="Rice">
        <title>Improvement of the Oryza sativa Nipponbare reference genome using next generation sequence and optical map data.</title>
        <authorList>
            <person name="Kawahara Y."/>
            <person name="de la Bastide M."/>
            <person name="Hamilton J.P."/>
            <person name="Kanamori H."/>
            <person name="McCombie W.R."/>
            <person name="Ouyang S."/>
            <person name="Schwartz D.C."/>
            <person name="Tanaka T."/>
            <person name="Wu J."/>
            <person name="Zhou S."/>
            <person name="Childs K.L."/>
            <person name="Davidson R.M."/>
            <person name="Lin H."/>
            <person name="Quesada-Ocampo L."/>
            <person name="Vaillancourt B."/>
            <person name="Sakai H."/>
            <person name="Lee S.S."/>
            <person name="Kim J."/>
            <person name="Numa H."/>
            <person name="Itoh T."/>
            <person name="Buell C.R."/>
            <person name="Matsumoto T."/>
        </authorList>
    </citation>
    <scope>NUCLEOTIDE SEQUENCE [LARGE SCALE GENOMIC DNA]</scope>
    <source>
        <strain evidence="2">cv. Nipponbare</strain>
    </source>
</reference>
<dbReference type="EMBL" id="AP014957">
    <property type="protein sequence ID" value="BAS72591.1"/>
    <property type="molecule type" value="Genomic_DNA"/>
</dbReference>
<protein>
    <submittedName>
        <fullName evidence="1">Os01g0545550 protein</fullName>
    </submittedName>
</protein>
<dbReference type="Proteomes" id="UP000059680">
    <property type="component" value="Chromosome 1"/>
</dbReference>
<dbReference type="PaxDb" id="39947-A0A0P0V3R4"/>
<sequence length="136" mass="13727">MDYFRGVETADGVHVEDVRVGEAEEALVVVDGGVLAARAQLHRAPERGVEAGAAGGGVVDVAAAERDGVDLVRVGAGGAPDEYAAAGAAGAFGKERRRHAVEVEPVHAVGGVVAGAAGVPWLGGHHRHAIAKDDEQ</sequence>
<keyword evidence="2" id="KW-1185">Reference proteome</keyword>
<gene>
    <name evidence="1" type="ordered locus">Os01g0545550</name>
    <name evidence="1" type="ORF">OSNPB_010545550</name>
</gene>
<evidence type="ECO:0000313" key="1">
    <source>
        <dbReference type="EMBL" id="BAS72591.1"/>
    </source>
</evidence>
<name>A0A0P0V3R4_ORYSJ</name>